<comment type="caution">
    <text evidence="1">The sequence shown here is derived from an EMBL/GenBank/DDBJ whole genome shotgun (WGS) entry which is preliminary data.</text>
</comment>
<protein>
    <submittedName>
        <fullName evidence="1">Uncharacterized protein</fullName>
    </submittedName>
</protein>
<dbReference type="EMBL" id="RSAS01000787">
    <property type="protein sequence ID" value="RRR67439.1"/>
    <property type="molecule type" value="Genomic_DNA"/>
</dbReference>
<name>A0A426TT14_9CHLR</name>
<dbReference type="Proteomes" id="UP000280307">
    <property type="component" value="Unassembled WGS sequence"/>
</dbReference>
<evidence type="ECO:0000313" key="1">
    <source>
        <dbReference type="EMBL" id="RRR67439.1"/>
    </source>
</evidence>
<gene>
    <name evidence="1" type="ORF">EI684_18955</name>
</gene>
<sequence>MPYLHDLRDVPRPFVIEPPLETRTHYRAGEALELTLVLIGRGIDFLPYFTHLSQPRSVSVQQAIAPTQRGW</sequence>
<proteinExistence type="predicted"/>
<dbReference type="AlphaFoldDB" id="A0A426TT14"/>
<accession>A0A426TT14</accession>
<organism evidence="1 2">
    <name type="scientific">Candidatus Viridilinea halotolerans</name>
    <dbReference type="NCBI Taxonomy" id="2491704"/>
    <lineage>
        <taxon>Bacteria</taxon>
        <taxon>Bacillati</taxon>
        <taxon>Chloroflexota</taxon>
        <taxon>Chloroflexia</taxon>
        <taxon>Chloroflexales</taxon>
        <taxon>Chloroflexineae</taxon>
        <taxon>Oscillochloridaceae</taxon>
        <taxon>Candidatus Viridilinea</taxon>
    </lineage>
</organism>
<evidence type="ECO:0000313" key="2">
    <source>
        <dbReference type="Proteomes" id="UP000280307"/>
    </source>
</evidence>
<reference evidence="1 2" key="1">
    <citation type="submission" date="2018-12" db="EMBL/GenBank/DDBJ databases">
        <title>Genome Sequence of Candidatus Viridilinea halotolerans isolated from saline sulfide-rich spring.</title>
        <authorList>
            <person name="Grouzdev D.S."/>
            <person name="Burganskaya E.I."/>
            <person name="Krutkina M.S."/>
            <person name="Sukhacheva M.V."/>
            <person name="Gorlenko V.M."/>
        </authorList>
    </citation>
    <scope>NUCLEOTIDE SEQUENCE [LARGE SCALE GENOMIC DNA]</scope>
    <source>
        <strain evidence="1">Chok-6</strain>
    </source>
</reference>